<evidence type="ECO:0000256" key="1">
    <source>
        <dbReference type="ARBA" id="ARBA00022729"/>
    </source>
</evidence>
<feature type="chain" id="PRO_5041980509" evidence="2">
    <location>
        <begin position="27"/>
        <end position="181"/>
    </location>
</feature>
<evidence type="ECO:0000256" key="2">
    <source>
        <dbReference type="SAM" id="SignalP"/>
    </source>
</evidence>
<feature type="signal peptide" evidence="2">
    <location>
        <begin position="1"/>
        <end position="26"/>
    </location>
</feature>
<dbReference type="Pfam" id="PF01190">
    <property type="entry name" value="Pollen_Ole_e_1"/>
    <property type="match status" value="1"/>
</dbReference>
<gene>
    <name evidence="3" type="ORF">FPE_LOCUS33026</name>
</gene>
<name>A0AAD2ACE8_9LAMI</name>
<dbReference type="GO" id="GO:0071944">
    <property type="term" value="C:cell periphery"/>
    <property type="evidence" value="ECO:0007669"/>
    <property type="project" value="TreeGrafter"/>
</dbReference>
<dbReference type="EMBL" id="OU503057">
    <property type="protein sequence ID" value="CAI9785596.1"/>
    <property type="molecule type" value="Genomic_DNA"/>
</dbReference>
<evidence type="ECO:0000313" key="4">
    <source>
        <dbReference type="Proteomes" id="UP000834106"/>
    </source>
</evidence>
<dbReference type="PANTHER" id="PTHR33470">
    <property type="entry name" value="OS01G0164075 PROTEIN"/>
    <property type="match status" value="1"/>
</dbReference>
<reference evidence="3" key="1">
    <citation type="submission" date="2023-05" db="EMBL/GenBank/DDBJ databases">
        <authorList>
            <person name="Huff M."/>
        </authorList>
    </citation>
    <scope>NUCLEOTIDE SEQUENCE</scope>
</reference>
<dbReference type="AlphaFoldDB" id="A0AAD2ACE8"/>
<keyword evidence="4" id="KW-1185">Reference proteome</keyword>
<protein>
    <submittedName>
        <fullName evidence="3">Uncharacterized protein</fullName>
    </submittedName>
</protein>
<organism evidence="3 4">
    <name type="scientific">Fraxinus pennsylvanica</name>
    <dbReference type="NCBI Taxonomy" id="56036"/>
    <lineage>
        <taxon>Eukaryota</taxon>
        <taxon>Viridiplantae</taxon>
        <taxon>Streptophyta</taxon>
        <taxon>Embryophyta</taxon>
        <taxon>Tracheophyta</taxon>
        <taxon>Spermatophyta</taxon>
        <taxon>Magnoliopsida</taxon>
        <taxon>eudicotyledons</taxon>
        <taxon>Gunneridae</taxon>
        <taxon>Pentapetalae</taxon>
        <taxon>asterids</taxon>
        <taxon>lamiids</taxon>
        <taxon>Lamiales</taxon>
        <taxon>Oleaceae</taxon>
        <taxon>Oleeae</taxon>
        <taxon>Fraxinus</taxon>
    </lineage>
</organism>
<sequence>MALTICSAYLFYLLFLSLLLVASANGYGYGYGAPKPKLESPDPRKEFLPASFRVQGIIYCKSGSKLNPLKGAIARITCLALDKYGYEPAPFSILSRPTDANGYFLTKLSFRLEDGCKITQCKTFLESSPSNTCQFASDVNYGSNGVVLSAYRLVGGQKGTRLYSVGPFVYTSEPKTAPNGY</sequence>
<dbReference type="Proteomes" id="UP000834106">
    <property type="component" value="Chromosome 22"/>
</dbReference>
<keyword evidence="1 2" id="KW-0732">Signal</keyword>
<accession>A0AAD2ACE8</accession>
<proteinExistence type="predicted"/>
<evidence type="ECO:0000313" key="3">
    <source>
        <dbReference type="EMBL" id="CAI9785596.1"/>
    </source>
</evidence>
<dbReference type="PANTHER" id="PTHR33470:SF40">
    <property type="entry name" value="PROTEIN SEED AND ROOT HAIR PROTECTIVE PROTEIN"/>
    <property type="match status" value="1"/>
</dbReference>